<feature type="transmembrane region" description="Helical" evidence="6">
    <location>
        <begin position="251"/>
        <end position="271"/>
    </location>
</feature>
<gene>
    <name evidence="8" type="ORF">PQR63_19975</name>
</gene>
<dbReference type="SUPFAM" id="SSF103473">
    <property type="entry name" value="MFS general substrate transporter"/>
    <property type="match status" value="1"/>
</dbReference>
<feature type="transmembrane region" description="Helical" evidence="6">
    <location>
        <begin position="317"/>
        <end position="338"/>
    </location>
</feature>
<comment type="caution">
    <text evidence="8">The sequence shown here is derived from an EMBL/GenBank/DDBJ whole genome shotgun (WGS) entry which is preliminary data.</text>
</comment>
<dbReference type="Pfam" id="PF07690">
    <property type="entry name" value="MFS_1"/>
    <property type="match status" value="1"/>
</dbReference>
<dbReference type="PANTHER" id="PTHR43791:SF36">
    <property type="entry name" value="TRANSPORTER, PUTATIVE (AFU_ORTHOLOGUE AFUA_6G08340)-RELATED"/>
    <property type="match status" value="1"/>
</dbReference>
<feature type="transmembrane region" description="Helical" evidence="6">
    <location>
        <begin position="186"/>
        <end position="205"/>
    </location>
</feature>
<evidence type="ECO:0000256" key="5">
    <source>
        <dbReference type="ARBA" id="ARBA00023136"/>
    </source>
</evidence>
<feature type="domain" description="Major facilitator superfamily (MFS) profile" evidence="7">
    <location>
        <begin position="27"/>
        <end position="432"/>
    </location>
</feature>
<feature type="transmembrane region" description="Helical" evidence="6">
    <location>
        <begin position="151"/>
        <end position="174"/>
    </location>
</feature>
<dbReference type="InterPro" id="IPR011701">
    <property type="entry name" value="MFS"/>
</dbReference>
<evidence type="ECO:0000256" key="1">
    <source>
        <dbReference type="ARBA" id="ARBA00004141"/>
    </source>
</evidence>
<feature type="transmembrane region" description="Helical" evidence="6">
    <location>
        <begin position="376"/>
        <end position="396"/>
    </location>
</feature>
<reference evidence="8 9" key="1">
    <citation type="journal article" date="2024" name="Chem. Sci.">
        <title>Discovery of megapolipeptins by genome mining of a Burkholderiales bacteria collection.</title>
        <authorList>
            <person name="Paulo B.S."/>
            <person name="Recchia M.J.J."/>
            <person name="Lee S."/>
            <person name="Fergusson C.H."/>
            <person name="Romanowski S.B."/>
            <person name="Hernandez A."/>
            <person name="Krull N."/>
            <person name="Liu D.Y."/>
            <person name="Cavanagh H."/>
            <person name="Bos A."/>
            <person name="Gray C.A."/>
            <person name="Murphy B.T."/>
            <person name="Linington R.G."/>
            <person name="Eustaquio A.S."/>
        </authorList>
    </citation>
    <scope>NUCLEOTIDE SEQUENCE [LARGE SCALE GENOMIC DNA]</scope>
    <source>
        <strain evidence="8 9">RL21-008-BIB-B</strain>
    </source>
</reference>
<keyword evidence="5 6" id="KW-0472">Membrane</keyword>
<evidence type="ECO:0000313" key="8">
    <source>
        <dbReference type="EMBL" id="MFL9880686.1"/>
    </source>
</evidence>
<sequence>MNPTTNDAAGYHAGAADSVYARIALRFLPLLFACYVMAYLDRVNVGFAKLQMLNDLQLSETVYGLGAGVFFLGYFIFEVPSNLLLHKIGARRWIARIMITWSILSMCTAWVSTPLQLYVVRFLLGIAEAGFYPGMLLYLTYWFPAHRRGRMVALLTAGNPVSGMLGGPLSGFLMTSMAGVGGMYGWQWLFILEALPGILLGIVVFRHLNDRVADAGWLSAEERAMVQRDIDMDNTSRTHASIGATFKSGRVWLLALILFCIIMGSYALSFWQPTIIKGTGITNPTLIGILTIIPYTAALLSMILMGRSADKHRERRWHVIVPALFAACGFVVCANTAHSAVLSVVGLTMVAMGVVSALPMFWALPTSFLGGAGAAAGIALINSTANLAGFISPTVIGALKSMTGTLSSGLYLVAGTLTLAALLIWAFIPARLVNR</sequence>
<evidence type="ECO:0000256" key="3">
    <source>
        <dbReference type="ARBA" id="ARBA00022692"/>
    </source>
</evidence>
<evidence type="ECO:0000256" key="2">
    <source>
        <dbReference type="ARBA" id="ARBA00022448"/>
    </source>
</evidence>
<dbReference type="CDD" id="cd17319">
    <property type="entry name" value="MFS_ExuT_GudP_like"/>
    <property type="match status" value="1"/>
</dbReference>
<feature type="transmembrane region" description="Helical" evidence="6">
    <location>
        <begin position="286"/>
        <end position="305"/>
    </location>
</feature>
<keyword evidence="3 6" id="KW-0812">Transmembrane</keyword>
<comment type="subcellular location">
    <subcellularLocation>
        <location evidence="1">Membrane</location>
        <topology evidence="1">Multi-pass membrane protein</topology>
    </subcellularLocation>
</comment>
<evidence type="ECO:0000313" key="9">
    <source>
        <dbReference type="Proteomes" id="UP001629214"/>
    </source>
</evidence>
<proteinExistence type="predicted"/>
<dbReference type="InterPro" id="IPR020846">
    <property type="entry name" value="MFS_dom"/>
</dbReference>
<dbReference type="PROSITE" id="PS50850">
    <property type="entry name" value="MFS"/>
    <property type="match status" value="1"/>
</dbReference>
<dbReference type="Proteomes" id="UP001629214">
    <property type="component" value="Unassembled WGS sequence"/>
</dbReference>
<feature type="transmembrane region" description="Helical" evidence="6">
    <location>
        <begin position="61"/>
        <end position="81"/>
    </location>
</feature>
<feature type="transmembrane region" description="Helical" evidence="6">
    <location>
        <begin position="93"/>
        <end position="112"/>
    </location>
</feature>
<evidence type="ECO:0000256" key="4">
    <source>
        <dbReference type="ARBA" id="ARBA00022989"/>
    </source>
</evidence>
<feature type="transmembrane region" description="Helical" evidence="6">
    <location>
        <begin position="344"/>
        <end position="364"/>
    </location>
</feature>
<keyword evidence="4 6" id="KW-1133">Transmembrane helix</keyword>
<keyword evidence="9" id="KW-1185">Reference proteome</keyword>
<organism evidence="8 9">
    <name type="scientific">Herbaspirillum rhizosphaerae</name>
    <dbReference type="NCBI Taxonomy" id="346179"/>
    <lineage>
        <taxon>Bacteria</taxon>
        <taxon>Pseudomonadati</taxon>
        <taxon>Pseudomonadota</taxon>
        <taxon>Betaproteobacteria</taxon>
        <taxon>Burkholderiales</taxon>
        <taxon>Oxalobacteraceae</taxon>
        <taxon>Herbaspirillum</taxon>
    </lineage>
</organism>
<dbReference type="InterPro" id="IPR036259">
    <property type="entry name" value="MFS_trans_sf"/>
</dbReference>
<dbReference type="EMBL" id="JAQQFR010000014">
    <property type="protein sequence ID" value="MFL9880686.1"/>
    <property type="molecule type" value="Genomic_DNA"/>
</dbReference>
<evidence type="ECO:0000256" key="6">
    <source>
        <dbReference type="SAM" id="Phobius"/>
    </source>
</evidence>
<evidence type="ECO:0000259" key="7">
    <source>
        <dbReference type="PROSITE" id="PS50850"/>
    </source>
</evidence>
<name>A0ABW8ZCI5_9BURK</name>
<feature type="transmembrane region" description="Helical" evidence="6">
    <location>
        <begin position="118"/>
        <end position="139"/>
    </location>
</feature>
<dbReference type="RefSeq" id="WP_408169702.1">
    <property type="nucleotide sequence ID" value="NZ_JAQQFR010000014.1"/>
</dbReference>
<dbReference type="Gene3D" id="1.20.1250.20">
    <property type="entry name" value="MFS general substrate transporter like domains"/>
    <property type="match status" value="2"/>
</dbReference>
<accession>A0ABW8ZCI5</accession>
<feature type="transmembrane region" description="Helical" evidence="6">
    <location>
        <begin position="408"/>
        <end position="428"/>
    </location>
</feature>
<keyword evidence="2" id="KW-0813">Transport</keyword>
<dbReference type="PANTHER" id="PTHR43791">
    <property type="entry name" value="PERMEASE-RELATED"/>
    <property type="match status" value="1"/>
</dbReference>
<protein>
    <submittedName>
        <fullName evidence="8">MFS transporter</fullName>
    </submittedName>
</protein>
<feature type="transmembrane region" description="Helical" evidence="6">
    <location>
        <begin position="23"/>
        <end position="41"/>
    </location>
</feature>